<sequence>MSGTYFPLHTTLDQDGLKNSLAQNLQPPWKRYDCVDIQYERQNLQSTKGLNFFQALKWSPSGGSIVVLTENQKLTHWPISTTKTDTNEPSLTFDNSGKNAITPSECIYSFTWHPSRNNQKLDSDLIAFSTRDYPIQIYSLSKQQRVSSFYVVDHCERFIGSHCMDFSPDGEYLIAGGTNNFYLFNVHLGQKSPVSTTPTSGHEIPMWEPTLDGVQSSICLNPQDPRTMALGTFNNTVGIYDIHRSRPCQLKFSLANGTGVTHMRWSSDGYGLYVGSRRSTQIEVWDIRYAQDMLYEIKGHNGDTNQRIVFDTLGHEGLVSGGTDGCVSIWKGSQLVEKENVTNQRNITVAAVEKHPFDSSLFALCYGRRCDIMDDEDGFSSIEYWETPFSSLQLLGMENGLA</sequence>
<dbReference type="RefSeq" id="XP_013024649.1">
    <property type="nucleotide sequence ID" value="XM_013169195.1"/>
</dbReference>
<dbReference type="STRING" id="653667.S9VQC1"/>
<dbReference type="Gene3D" id="2.130.10.10">
    <property type="entry name" value="YVTN repeat-like/Quinoprotein amine dehydrogenase"/>
    <property type="match status" value="2"/>
</dbReference>
<dbReference type="OrthoDB" id="239865at2759"/>
<dbReference type="OMA" id="MFECPLA"/>
<protein>
    <submittedName>
        <fullName evidence="1">Heterotrimeric G protein beta subunit Gnr1</fullName>
    </submittedName>
</protein>
<dbReference type="eggNOG" id="KOG2919">
    <property type="taxonomic scope" value="Eukaryota"/>
</dbReference>
<reference evidence="1 2" key="1">
    <citation type="journal article" date="2011" name="Science">
        <title>Comparative functional genomics of the fission yeasts.</title>
        <authorList>
            <person name="Rhind N."/>
            <person name="Chen Z."/>
            <person name="Yassour M."/>
            <person name="Thompson D.A."/>
            <person name="Haas B.J."/>
            <person name="Habib N."/>
            <person name="Wapinski I."/>
            <person name="Roy S."/>
            <person name="Lin M.F."/>
            <person name="Heiman D.I."/>
            <person name="Young S.K."/>
            <person name="Furuya K."/>
            <person name="Guo Y."/>
            <person name="Pidoux A."/>
            <person name="Chen H.M."/>
            <person name="Robbertse B."/>
            <person name="Goldberg J.M."/>
            <person name="Aoki K."/>
            <person name="Bayne E.H."/>
            <person name="Berlin A.M."/>
            <person name="Desjardins C.A."/>
            <person name="Dobbs E."/>
            <person name="Dukaj L."/>
            <person name="Fan L."/>
            <person name="FitzGerald M.G."/>
            <person name="French C."/>
            <person name="Gujja S."/>
            <person name="Hansen K."/>
            <person name="Keifenheim D."/>
            <person name="Levin J.Z."/>
            <person name="Mosher R.A."/>
            <person name="Mueller C.A."/>
            <person name="Pfiffner J."/>
            <person name="Priest M."/>
            <person name="Russ C."/>
            <person name="Smialowska A."/>
            <person name="Swoboda P."/>
            <person name="Sykes S.M."/>
            <person name="Vaughn M."/>
            <person name="Vengrova S."/>
            <person name="Yoder R."/>
            <person name="Zeng Q."/>
            <person name="Allshire R."/>
            <person name="Baulcombe D."/>
            <person name="Birren B.W."/>
            <person name="Brown W."/>
            <person name="Ekwall K."/>
            <person name="Kellis M."/>
            <person name="Leatherwood J."/>
            <person name="Levin H."/>
            <person name="Margalit H."/>
            <person name="Martienssen R."/>
            <person name="Nieduszynski C.A."/>
            <person name="Spatafora J.W."/>
            <person name="Friedman N."/>
            <person name="Dalgaard J.Z."/>
            <person name="Baumann P."/>
            <person name="Niki H."/>
            <person name="Regev A."/>
            <person name="Nusbaum C."/>
        </authorList>
    </citation>
    <scope>NUCLEOTIDE SEQUENCE [LARGE SCALE GENOMIC DNA]</scope>
    <source>
        <strain evidence="2">OY26 / ATCC MYA-4695 / CBS 11777 / NBRC 106824 / NRRL Y48691</strain>
    </source>
</reference>
<dbReference type="InterPro" id="IPR051150">
    <property type="entry name" value="SWT21/TCAB1_mRNA_Telomere"/>
</dbReference>
<dbReference type="HOGENOM" id="CLU_691098_0_0_1"/>
<dbReference type="AlphaFoldDB" id="S9VQC1"/>
<dbReference type="Proteomes" id="UP000015464">
    <property type="component" value="Unassembled WGS sequence"/>
</dbReference>
<name>S9VQC1_SCHCR</name>
<dbReference type="Pfam" id="PF00400">
    <property type="entry name" value="WD40"/>
    <property type="match status" value="1"/>
</dbReference>
<dbReference type="InterPro" id="IPR036322">
    <property type="entry name" value="WD40_repeat_dom_sf"/>
</dbReference>
<dbReference type="PANTHER" id="PTHR13211">
    <property type="entry name" value="TELOMERASE CAJAL BODY PROTEIN 1"/>
    <property type="match status" value="1"/>
</dbReference>
<proteinExistence type="predicted"/>
<organism evidence="1 2">
    <name type="scientific">Schizosaccharomyces cryophilus (strain OY26 / ATCC MYA-4695 / CBS 11777 / NBRC 106824 / NRRL Y48691)</name>
    <name type="common">Fission yeast</name>
    <dbReference type="NCBI Taxonomy" id="653667"/>
    <lineage>
        <taxon>Eukaryota</taxon>
        <taxon>Fungi</taxon>
        <taxon>Dikarya</taxon>
        <taxon>Ascomycota</taxon>
        <taxon>Taphrinomycotina</taxon>
        <taxon>Schizosaccharomycetes</taxon>
        <taxon>Schizosaccharomycetales</taxon>
        <taxon>Schizosaccharomycetaceae</taxon>
        <taxon>Schizosaccharomyces</taxon>
    </lineage>
</organism>
<accession>S9VQC1</accession>
<dbReference type="SUPFAM" id="SSF50978">
    <property type="entry name" value="WD40 repeat-like"/>
    <property type="match status" value="1"/>
</dbReference>
<dbReference type="InterPro" id="IPR001680">
    <property type="entry name" value="WD40_rpt"/>
</dbReference>
<evidence type="ECO:0000313" key="2">
    <source>
        <dbReference type="Proteomes" id="UP000015464"/>
    </source>
</evidence>
<keyword evidence="2" id="KW-1185">Reference proteome</keyword>
<dbReference type="PANTHER" id="PTHR13211:SF0">
    <property type="entry name" value="TELOMERASE CAJAL BODY PROTEIN 1"/>
    <property type="match status" value="1"/>
</dbReference>
<dbReference type="GeneID" id="25035255"/>
<evidence type="ECO:0000313" key="1">
    <source>
        <dbReference type="EMBL" id="EPY50163.1"/>
    </source>
</evidence>
<dbReference type="InterPro" id="IPR015943">
    <property type="entry name" value="WD40/YVTN_repeat-like_dom_sf"/>
</dbReference>
<dbReference type="EMBL" id="KE546993">
    <property type="protein sequence ID" value="EPY50163.1"/>
    <property type="molecule type" value="Genomic_DNA"/>
</dbReference>
<dbReference type="SMART" id="SM00320">
    <property type="entry name" value="WD40"/>
    <property type="match status" value="5"/>
</dbReference>
<gene>
    <name evidence="1" type="ORF">SPOG_00924</name>
</gene>